<feature type="domain" description="Helicase ATP-binding" evidence="8">
    <location>
        <begin position="276"/>
        <end position="430"/>
    </location>
</feature>
<dbReference type="InterPro" id="IPR014001">
    <property type="entry name" value="Helicase_ATP-bd"/>
</dbReference>
<dbReference type="NCBIfam" id="NF008168">
    <property type="entry name" value="PRK10917.2-2"/>
    <property type="match status" value="1"/>
</dbReference>
<evidence type="ECO:0000256" key="1">
    <source>
        <dbReference type="ARBA" id="ARBA00022741"/>
    </source>
</evidence>
<dbReference type="InterPro" id="IPR011545">
    <property type="entry name" value="DEAD/DEAH_box_helicase_dom"/>
</dbReference>
<dbReference type="SMART" id="SM00490">
    <property type="entry name" value="HELICc"/>
    <property type="match status" value="1"/>
</dbReference>
<dbReference type="EMBL" id="MFJM01000053">
    <property type="protein sequence ID" value="OGG16761.1"/>
    <property type="molecule type" value="Genomic_DNA"/>
</dbReference>
<evidence type="ECO:0000256" key="2">
    <source>
        <dbReference type="ARBA" id="ARBA00022763"/>
    </source>
</evidence>
<dbReference type="PROSITE" id="PS51192">
    <property type="entry name" value="HELICASE_ATP_BIND_1"/>
    <property type="match status" value="1"/>
</dbReference>
<dbReference type="InterPro" id="IPR001650">
    <property type="entry name" value="Helicase_C-like"/>
</dbReference>
<keyword evidence="4" id="KW-0347">Helicase</keyword>
<dbReference type="PROSITE" id="PS51194">
    <property type="entry name" value="HELICASE_CTER"/>
    <property type="match status" value="1"/>
</dbReference>
<dbReference type="GO" id="GO:0003678">
    <property type="term" value="F:DNA helicase activity"/>
    <property type="evidence" value="ECO:0007669"/>
    <property type="project" value="TreeGrafter"/>
</dbReference>
<dbReference type="SUPFAM" id="SSF50249">
    <property type="entry name" value="Nucleic acid-binding proteins"/>
    <property type="match status" value="1"/>
</dbReference>
<dbReference type="Pfam" id="PF17191">
    <property type="entry name" value="RecG_wedge"/>
    <property type="match status" value="1"/>
</dbReference>
<evidence type="ECO:0000313" key="10">
    <source>
        <dbReference type="EMBL" id="OGG16761.1"/>
    </source>
</evidence>
<evidence type="ECO:0000313" key="11">
    <source>
        <dbReference type="Proteomes" id="UP000176253"/>
    </source>
</evidence>
<evidence type="ECO:0000256" key="6">
    <source>
        <dbReference type="ARBA" id="ARBA00023125"/>
    </source>
</evidence>
<sequence length="680" mass="76916">MITSKTPVGDLKMIGPSYQIKLKKLGINTVEDLLYHIPFRYEDYSLVSPIGRLQEGETATIFAEIMKFENIYTKSSKKIQKIVVADGSGRILLIFFNQAYLNGILRPGLRVTVAGTVSKYIMDLAFLQPHYEINKGDSELLHTGRIVPIYPETEGLTSKWLRSRIAVILHKLKIDFPELLPTEILKKYHLLSLHQAINSIHFPQSLTIAGHSRHRLSFNELIVIQLASLIRKREIETNSTAKNMKDHQNKIEKFIQNLPFTLTSAQNKAVGEILTDMTGSKPMNRLLLGDVGSGKTIVALIAFYFTFLNGFKSLFMAPTEILASQHYQTLLKFLKSLGMNISLITGNLKPNNSEISKTDVYIGTHALLNLKLPKEKIALIVIDEQQRFGVEQRALLRLKGSNPHLLSLTATPIPRTVALTLYADLDLSVIDEMPPGRLKVKTFVVAPEKRQAAYVWINKQLTSPSSKQQAFIICPLIEESESLLSVKSAKKEFYRLQKEVFPYLKLGLIHGRLKSSEKNQIIDLFKEGQLDILVATPVVEVGLDIPRATIIMIEASERFGLSQLHQLRGRVGRRNQQSYCLLFSQTDNQNSLDRLKFMEKYHIGIQLAEYDLKIRGPGQFFGYQQHGSLGLKFTDFSDLSLIKNSQQAALDILRVDPFLEKLPLLREKVIPYTIQNIAPD</sequence>
<keyword evidence="7" id="KW-0234">DNA repair</keyword>
<comment type="caution">
    <text evidence="10">The sequence shown here is derived from an EMBL/GenBank/DDBJ whole genome shotgun (WGS) entry which is preliminary data.</text>
</comment>
<dbReference type="InterPro" id="IPR047112">
    <property type="entry name" value="RecG/Mfd"/>
</dbReference>
<keyword evidence="6" id="KW-0238">DNA-binding</keyword>
<dbReference type="GO" id="GO:0005524">
    <property type="term" value="F:ATP binding"/>
    <property type="evidence" value="ECO:0007669"/>
    <property type="project" value="UniProtKB-KW"/>
</dbReference>
<proteinExistence type="predicted"/>
<keyword evidence="5" id="KW-0067">ATP-binding</keyword>
<dbReference type="PANTHER" id="PTHR47964">
    <property type="entry name" value="ATP-DEPENDENT DNA HELICASE HOMOLOG RECG, CHLOROPLASTIC"/>
    <property type="match status" value="1"/>
</dbReference>
<accession>A0A1F5ZWH1</accession>
<dbReference type="InterPro" id="IPR033454">
    <property type="entry name" value="RecG_wedge"/>
</dbReference>
<dbReference type="InterPro" id="IPR027417">
    <property type="entry name" value="P-loop_NTPase"/>
</dbReference>
<evidence type="ECO:0000256" key="7">
    <source>
        <dbReference type="ARBA" id="ARBA00023204"/>
    </source>
</evidence>
<dbReference type="GO" id="GO:0006281">
    <property type="term" value="P:DNA repair"/>
    <property type="evidence" value="ECO:0007669"/>
    <property type="project" value="UniProtKB-KW"/>
</dbReference>
<keyword evidence="2" id="KW-0227">DNA damage</keyword>
<evidence type="ECO:0000259" key="9">
    <source>
        <dbReference type="PROSITE" id="PS51194"/>
    </source>
</evidence>
<protein>
    <submittedName>
        <fullName evidence="10">Uncharacterized protein</fullName>
    </submittedName>
</protein>
<evidence type="ECO:0000256" key="4">
    <source>
        <dbReference type="ARBA" id="ARBA00022806"/>
    </source>
</evidence>
<dbReference type="SMART" id="SM00487">
    <property type="entry name" value="DEXDc"/>
    <property type="match status" value="1"/>
</dbReference>
<evidence type="ECO:0000256" key="3">
    <source>
        <dbReference type="ARBA" id="ARBA00022801"/>
    </source>
</evidence>
<dbReference type="Gene3D" id="2.40.50.140">
    <property type="entry name" value="Nucleic acid-binding proteins"/>
    <property type="match status" value="1"/>
</dbReference>
<evidence type="ECO:0000256" key="5">
    <source>
        <dbReference type="ARBA" id="ARBA00022840"/>
    </source>
</evidence>
<gene>
    <name evidence="10" type="ORF">A3D78_01540</name>
</gene>
<evidence type="ECO:0000259" key="8">
    <source>
        <dbReference type="PROSITE" id="PS51192"/>
    </source>
</evidence>
<dbReference type="GO" id="GO:0016787">
    <property type="term" value="F:hydrolase activity"/>
    <property type="evidence" value="ECO:0007669"/>
    <property type="project" value="UniProtKB-KW"/>
</dbReference>
<dbReference type="Pfam" id="PF00270">
    <property type="entry name" value="DEAD"/>
    <property type="match status" value="1"/>
</dbReference>
<keyword evidence="1" id="KW-0547">Nucleotide-binding</keyword>
<dbReference type="PANTHER" id="PTHR47964:SF1">
    <property type="entry name" value="ATP-DEPENDENT DNA HELICASE HOMOLOG RECG, CHLOROPLASTIC"/>
    <property type="match status" value="1"/>
</dbReference>
<dbReference type="Gene3D" id="3.40.50.300">
    <property type="entry name" value="P-loop containing nucleotide triphosphate hydrolases"/>
    <property type="match status" value="2"/>
</dbReference>
<reference evidence="10 11" key="1">
    <citation type="journal article" date="2016" name="Nat. Commun.">
        <title>Thousands of microbial genomes shed light on interconnected biogeochemical processes in an aquifer system.</title>
        <authorList>
            <person name="Anantharaman K."/>
            <person name="Brown C.T."/>
            <person name="Hug L.A."/>
            <person name="Sharon I."/>
            <person name="Castelle C.J."/>
            <person name="Probst A.J."/>
            <person name="Thomas B.C."/>
            <person name="Singh A."/>
            <person name="Wilkins M.J."/>
            <person name="Karaoz U."/>
            <person name="Brodie E.L."/>
            <person name="Williams K.H."/>
            <person name="Hubbard S.S."/>
            <person name="Banfield J.F."/>
        </authorList>
    </citation>
    <scope>NUCLEOTIDE SEQUENCE [LARGE SCALE GENOMIC DNA]</scope>
</reference>
<feature type="domain" description="Helicase C-terminal" evidence="9">
    <location>
        <begin position="449"/>
        <end position="613"/>
    </location>
</feature>
<dbReference type="Proteomes" id="UP000176253">
    <property type="component" value="Unassembled WGS sequence"/>
</dbReference>
<dbReference type="Pfam" id="PF00271">
    <property type="entry name" value="Helicase_C"/>
    <property type="match status" value="1"/>
</dbReference>
<organism evidence="10 11">
    <name type="scientific">Candidatus Gottesmanbacteria bacterium RIFCSPHIGHO2_02_FULL_39_14</name>
    <dbReference type="NCBI Taxonomy" id="1798383"/>
    <lineage>
        <taxon>Bacteria</taxon>
        <taxon>Candidatus Gottesmaniibacteriota</taxon>
    </lineage>
</organism>
<dbReference type="STRING" id="1798383.A3D78_01540"/>
<name>A0A1F5ZWH1_9BACT</name>
<dbReference type="GO" id="GO:0003677">
    <property type="term" value="F:DNA binding"/>
    <property type="evidence" value="ECO:0007669"/>
    <property type="project" value="UniProtKB-KW"/>
</dbReference>
<dbReference type="InterPro" id="IPR012340">
    <property type="entry name" value="NA-bd_OB-fold"/>
</dbReference>
<dbReference type="SUPFAM" id="SSF52540">
    <property type="entry name" value="P-loop containing nucleoside triphosphate hydrolases"/>
    <property type="match status" value="2"/>
</dbReference>
<dbReference type="AlphaFoldDB" id="A0A1F5ZWH1"/>
<dbReference type="CDD" id="cd04488">
    <property type="entry name" value="RecG_wedge_OBF"/>
    <property type="match status" value="1"/>
</dbReference>
<keyword evidence="3" id="KW-0378">Hydrolase</keyword>